<evidence type="ECO:0000313" key="8">
    <source>
        <dbReference type="Proteomes" id="UP001564408"/>
    </source>
</evidence>
<dbReference type="InterPro" id="IPR011547">
    <property type="entry name" value="SLC26A/SulP_dom"/>
</dbReference>
<dbReference type="Gene3D" id="3.30.750.24">
    <property type="entry name" value="STAS domain"/>
    <property type="match status" value="1"/>
</dbReference>
<protein>
    <submittedName>
        <fullName evidence="7">SulP family inorganic anion transporter</fullName>
    </submittedName>
</protein>
<evidence type="ECO:0000259" key="6">
    <source>
        <dbReference type="PROSITE" id="PS50801"/>
    </source>
</evidence>
<evidence type="ECO:0000256" key="5">
    <source>
        <dbReference type="SAM" id="Phobius"/>
    </source>
</evidence>
<keyword evidence="2 5" id="KW-0812">Transmembrane</keyword>
<feature type="transmembrane region" description="Helical" evidence="5">
    <location>
        <begin position="281"/>
        <end position="300"/>
    </location>
</feature>
<evidence type="ECO:0000256" key="3">
    <source>
        <dbReference type="ARBA" id="ARBA00022989"/>
    </source>
</evidence>
<dbReference type="InterPro" id="IPR036513">
    <property type="entry name" value="STAS_dom_sf"/>
</dbReference>
<comment type="caution">
    <text evidence="7">The sequence shown here is derived from an EMBL/GenBank/DDBJ whole genome shotgun (WGS) entry which is preliminary data.</text>
</comment>
<dbReference type="Proteomes" id="UP001564408">
    <property type="component" value="Unassembled WGS sequence"/>
</dbReference>
<evidence type="ECO:0000256" key="2">
    <source>
        <dbReference type="ARBA" id="ARBA00022692"/>
    </source>
</evidence>
<evidence type="ECO:0000256" key="1">
    <source>
        <dbReference type="ARBA" id="ARBA00004141"/>
    </source>
</evidence>
<dbReference type="Pfam" id="PF01740">
    <property type="entry name" value="STAS"/>
    <property type="match status" value="1"/>
</dbReference>
<gene>
    <name evidence="7" type="ORF">ABC977_10495</name>
</gene>
<dbReference type="PANTHER" id="PTHR11814">
    <property type="entry name" value="SULFATE TRANSPORTER"/>
    <property type="match status" value="1"/>
</dbReference>
<dbReference type="InterPro" id="IPR002645">
    <property type="entry name" value="STAS_dom"/>
</dbReference>
<accession>A0ABV4BE86</accession>
<dbReference type="CDD" id="cd07042">
    <property type="entry name" value="STAS_SulP_like_sulfate_transporter"/>
    <property type="match status" value="1"/>
</dbReference>
<name>A0ABV4BE86_9GAMM</name>
<feature type="transmembrane region" description="Helical" evidence="5">
    <location>
        <begin position="157"/>
        <end position="179"/>
    </location>
</feature>
<keyword evidence="3 5" id="KW-1133">Transmembrane helix</keyword>
<dbReference type="InterPro" id="IPR001902">
    <property type="entry name" value="SLC26A/SulP_fam"/>
</dbReference>
<feature type="transmembrane region" description="Helical" evidence="5">
    <location>
        <begin position="376"/>
        <end position="398"/>
    </location>
</feature>
<dbReference type="Pfam" id="PF00916">
    <property type="entry name" value="Sulfate_transp"/>
    <property type="match status" value="1"/>
</dbReference>
<dbReference type="SUPFAM" id="SSF52091">
    <property type="entry name" value="SpoIIaa-like"/>
    <property type="match status" value="1"/>
</dbReference>
<evidence type="ECO:0000313" key="7">
    <source>
        <dbReference type="EMBL" id="MEY6432836.1"/>
    </source>
</evidence>
<keyword evidence="4 5" id="KW-0472">Membrane</keyword>
<dbReference type="EMBL" id="JBDKXB010000012">
    <property type="protein sequence ID" value="MEY6432836.1"/>
    <property type="molecule type" value="Genomic_DNA"/>
</dbReference>
<feature type="domain" description="STAS" evidence="6">
    <location>
        <begin position="465"/>
        <end position="580"/>
    </location>
</feature>
<sequence length="602" mass="62648">MTFATLDTGRRVRTMPPPHPSSFVDRLGRFAPGVPDLIRYRRADLPHDLTAGLAVAAVALPVGVAYAQLAGFDPVVGLYSSILPLIAYALFGTSRQLIVGPDAATCALIAAAVAPIAAGDAGAYVALSALLALFAGLLCIAASFLRLGALADFLSRPILVGFLNGIAISIALGQAGKLFGFDVEDKGIVPVAIEVATKIAQTHWPTLAVAALAFVVLFLMPRFTRKLPAALVAMVVAGAVVAALGLGEAGVATLGAVPPGLPSLGLPASTLELAVAHLDELLAAAAGIALISFSSAMLTARSFAAKNRYDVDVDREFAALGAANIASAFSQGFAISGADSRTAMSDAAGGRTRVAGLFAAASVALVLLFLTGPLQFVPVAALGAVLIMAALSLLDLGSLKRFWIMDKSEFLLSIVATLGVVWVGAIQAILFAVLLALLRFIHLAARPPAEVLGSVSGAGFHALGRHADASTAPGLILFRFNGPLVFFNAAYFKREALAAVDREGAGLRWFVLDMIPLTQFDISGVDALADLRAELADRGVELVFAGRFTEINEWLRARGLLDRIKITRRFSTLRQAHRAYLAMAGEHAVPTGPTDREQPPGP</sequence>
<feature type="transmembrane region" description="Helical" evidence="5">
    <location>
        <begin position="410"/>
        <end position="438"/>
    </location>
</feature>
<proteinExistence type="predicted"/>
<feature type="transmembrane region" description="Helical" evidence="5">
    <location>
        <begin position="231"/>
        <end position="261"/>
    </location>
</feature>
<keyword evidence="8" id="KW-1185">Reference proteome</keyword>
<feature type="transmembrane region" description="Helical" evidence="5">
    <location>
        <begin position="199"/>
        <end position="219"/>
    </location>
</feature>
<dbReference type="PROSITE" id="PS50801">
    <property type="entry name" value="STAS"/>
    <property type="match status" value="1"/>
</dbReference>
<feature type="transmembrane region" description="Helical" evidence="5">
    <location>
        <begin position="75"/>
        <end position="91"/>
    </location>
</feature>
<feature type="transmembrane region" description="Helical" evidence="5">
    <location>
        <begin position="124"/>
        <end position="145"/>
    </location>
</feature>
<feature type="transmembrane region" description="Helical" evidence="5">
    <location>
        <begin position="354"/>
        <end position="370"/>
    </location>
</feature>
<evidence type="ECO:0000256" key="4">
    <source>
        <dbReference type="ARBA" id="ARBA00023136"/>
    </source>
</evidence>
<feature type="transmembrane region" description="Helical" evidence="5">
    <location>
        <begin position="49"/>
        <end position="69"/>
    </location>
</feature>
<reference evidence="7 8" key="1">
    <citation type="submission" date="2024-05" db="EMBL/GenBank/DDBJ databases">
        <title>Genome Sequence and Characterization of the New Strain Purple Sulfur Bacterium of Genus Thioalkalicoccus.</title>
        <authorList>
            <person name="Bryantseva I.A."/>
            <person name="Kyndt J.A."/>
            <person name="Imhoff J.F."/>
        </authorList>
    </citation>
    <scope>NUCLEOTIDE SEQUENCE [LARGE SCALE GENOMIC DNA]</scope>
    <source>
        <strain evidence="7 8">Um2</strain>
    </source>
</reference>
<feature type="transmembrane region" description="Helical" evidence="5">
    <location>
        <begin position="98"/>
        <end position="118"/>
    </location>
</feature>
<organism evidence="7 8">
    <name type="scientific">Thioalkalicoccus limnaeus</name>
    <dbReference type="NCBI Taxonomy" id="120681"/>
    <lineage>
        <taxon>Bacteria</taxon>
        <taxon>Pseudomonadati</taxon>
        <taxon>Pseudomonadota</taxon>
        <taxon>Gammaproteobacteria</taxon>
        <taxon>Chromatiales</taxon>
        <taxon>Chromatiaceae</taxon>
        <taxon>Thioalkalicoccus</taxon>
    </lineage>
</organism>
<dbReference type="NCBIfam" id="TIGR00815">
    <property type="entry name" value="sulP"/>
    <property type="match status" value="1"/>
</dbReference>
<dbReference type="RefSeq" id="WP_369667222.1">
    <property type="nucleotide sequence ID" value="NZ_JBDKXB010000012.1"/>
</dbReference>
<comment type="subcellular location">
    <subcellularLocation>
        <location evidence="1">Membrane</location>
        <topology evidence="1">Multi-pass membrane protein</topology>
    </subcellularLocation>
</comment>